<keyword evidence="1" id="KW-0812">Transmembrane</keyword>
<name>A0A0C3HW24_OIDMZ</name>
<dbReference type="AlphaFoldDB" id="A0A0C3HW24"/>
<sequence length="84" mass="9066">MACDAPRAGLALAVTHGCGDKEGKSLLFGRSIDMTALPCHRLPKEIRRPHARCGWVGVQKSFFVFLLCCLLSLPLLLLNLSSGS</sequence>
<dbReference type="Proteomes" id="UP000054321">
    <property type="component" value="Unassembled WGS sequence"/>
</dbReference>
<accession>A0A0C3HW24</accession>
<keyword evidence="3" id="KW-1185">Reference proteome</keyword>
<reference evidence="2 3" key="1">
    <citation type="submission" date="2014-04" db="EMBL/GenBank/DDBJ databases">
        <authorList>
            <consortium name="DOE Joint Genome Institute"/>
            <person name="Kuo A."/>
            <person name="Martino E."/>
            <person name="Perotto S."/>
            <person name="Kohler A."/>
            <person name="Nagy L.G."/>
            <person name="Floudas D."/>
            <person name="Copeland A."/>
            <person name="Barry K.W."/>
            <person name="Cichocki N."/>
            <person name="Veneault-Fourrey C."/>
            <person name="LaButti K."/>
            <person name="Lindquist E.A."/>
            <person name="Lipzen A."/>
            <person name="Lundell T."/>
            <person name="Morin E."/>
            <person name="Murat C."/>
            <person name="Sun H."/>
            <person name="Tunlid A."/>
            <person name="Henrissat B."/>
            <person name="Grigoriev I.V."/>
            <person name="Hibbett D.S."/>
            <person name="Martin F."/>
            <person name="Nordberg H.P."/>
            <person name="Cantor M.N."/>
            <person name="Hua S.X."/>
        </authorList>
    </citation>
    <scope>NUCLEOTIDE SEQUENCE [LARGE SCALE GENOMIC DNA]</scope>
    <source>
        <strain evidence="2 3">Zn</strain>
    </source>
</reference>
<dbReference type="InParanoid" id="A0A0C3HW24"/>
<dbReference type="EMBL" id="KN832871">
    <property type="protein sequence ID" value="KIN06447.1"/>
    <property type="molecule type" value="Genomic_DNA"/>
</dbReference>
<keyword evidence="1" id="KW-1133">Transmembrane helix</keyword>
<organism evidence="2 3">
    <name type="scientific">Oidiodendron maius (strain Zn)</name>
    <dbReference type="NCBI Taxonomy" id="913774"/>
    <lineage>
        <taxon>Eukaryota</taxon>
        <taxon>Fungi</taxon>
        <taxon>Dikarya</taxon>
        <taxon>Ascomycota</taxon>
        <taxon>Pezizomycotina</taxon>
        <taxon>Leotiomycetes</taxon>
        <taxon>Leotiomycetes incertae sedis</taxon>
        <taxon>Myxotrichaceae</taxon>
        <taxon>Oidiodendron</taxon>
    </lineage>
</organism>
<reference evidence="3" key="2">
    <citation type="submission" date="2015-01" db="EMBL/GenBank/DDBJ databases">
        <title>Evolutionary Origins and Diversification of the Mycorrhizal Mutualists.</title>
        <authorList>
            <consortium name="DOE Joint Genome Institute"/>
            <consortium name="Mycorrhizal Genomics Consortium"/>
            <person name="Kohler A."/>
            <person name="Kuo A."/>
            <person name="Nagy L.G."/>
            <person name="Floudas D."/>
            <person name="Copeland A."/>
            <person name="Barry K.W."/>
            <person name="Cichocki N."/>
            <person name="Veneault-Fourrey C."/>
            <person name="LaButti K."/>
            <person name="Lindquist E.A."/>
            <person name="Lipzen A."/>
            <person name="Lundell T."/>
            <person name="Morin E."/>
            <person name="Murat C."/>
            <person name="Riley R."/>
            <person name="Ohm R."/>
            <person name="Sun H."/>
            <person name="Tunlid A."/>
            <person name="Henrissat B."/>
            <person name="Grigoriev I.V."/>
            <person name="Hibbett D.S."/>
            <person name="Martin F."/>
        </authorList>
    </citation>
    <scope>NUCLEOTIDE SEQUENCE [LARGE SCALE GENOMIC DNA]</scope>
    <source>
        <strain evidence="3">Zn</strain>
    </source>
</reference>
<dbReference type="HOGENOM" id="CLU_2533680_0_0_1"/>
<evidence type="ECO:0000313" key="2">
    <source>
        <dbReference type="EMBL" id="KIN06447.1"/>
    </source>
</evidence>
<gene>
    <name evidence="2" type="ORF">OIDMADRAFT_17323</name>
</gene>
<keyword evidence="1" id="KW-0472">Membrane</keyword>
<evidence type="ECO:0000313" key="3">
    <source>
        <dbReference type="Proteomes" id="UP000054321"/>
    </source>
</evidence>
<feature type="non-terminal residue" evidence="2">
    <location>
        <position position="84"/>
    </location>
</feature>
<feature type="transmembrane region" description="Helical" evidence="1">
    <location>
        <begin position="62"/>
        <end position="80"/>
    </location>
</feature>
<protein>
    <submittedName>
        <fullName evidence="2">Uncharacterized protein</fullName>
    </submittedName>
</protein>
<proteinExistence type="predicted"/>
<evidence type="ECO:0000256" key="1">
    <source>
        <dbReference type="SAM" id="Phobius"/>
    </source>
</evidence>